<gene>
    <name evidence="3" type="ORF">GFSPODELE1_LOCUS283</name>
</gene>
<sequence>MSFKDRKGTFSFDEATAGRGILPQLNEWANGPMVQFQVERIGGQDHVPDFKATPIYNGEVLEDCICVGPSKKKAIERAEAAVIETGRQTRATLTWKVVRTGGEAHRPSFTAYPIWNDEHLTEYTGIANSKKEAMEDAAAAMAASGHC</sequence>
<dbReference type="Gene3D" id="3.30.160.20">
    <property type="match status" value="1"/>
</dbReference>
<feature type="domain" description="DRBM" evidence="2">
    <location>
        <begin position="77"/>
        <end position="138"/>
    </location>
</feature>
<evidence type="ECO:0000313" key="3">
    <source>
        <dbReference type="EMBL" id="CAL1694398.1"/>
    </source>
</evidence>
<dbReference type="Pfam" id="PF00035">
    <property type="entry name" value="dsrm"/>
    <property type="match status" value="1"/>
</dbReference>
<dbReference type="InterPro" id="IPR014720">
    <property type="entry name" value="dsRBD_dom"/>
</dbReference>
<keyword evidence="4" id="KW-1185">Reference proteome</keyword>
<name>A0ABP1CFI8_9APHY</name>
<reference evidence="4" key="1">
    <citation type="submission" date="2024-04" db="EMBL/GenBank/DDBJ databases">
        <authorList>
            <person name="Shaw F."/>
            <person name="Minotto A."/>
        </authorList>
    </citation>
    <scope>NUCLEOTIDE SEQUENCE [LARGE SCALE GENOMIC DNA]</scope>
</reference>
<accession>A0ABP1CFI8</accession>
<evidence type="ECO:0000259" key="2">
    <source>
        <dbReference type="PROSITE" id="PS50137"/>
    </source>
</evidence>
<keyword evidence="1" id="KW-0694">RNA-binding</keyword>
<evidence type="ECO:0000313" key="4">
    <source>
        <dbReference type="Proteomes" id="UP001497453"/>
    </source>
</evidence>
<proteinExistence type="predicted"/>
<dbReference type="EMBL" id="OZ037944">
    <property type="protein sequence ID" value="CAL1694398.1"/>
    <property type="molecule type" value="Genomic_DNA"/>
</dbReference>
<evidence type="ECO:0000256" key="1">
    <source>
        <dbReference type="PROSITE-ProRule" id="PRU00266"/>
    </source>
</evidence>
<protein>
    <recommendedName>
        <fullName evidence="2">DRBM domain-containing protein</fullName>
    </recommendedName>
</protein>
<dbReference type="SUPFAM" id="SSF54768">
    <property type="entry name" value="dsRNA-binding domain-like"/>
    <property type="match status" value="2"/>
</dbReference>
<dbReference type="Proteomes" id="UP001497453">
    <property type="component" value="Chromosome 1"/>
</dbReference>
<dbReference type="PROSITE" id="PS50137">
    <property type="entry name" value="DS_RBD"/>
    <property type="match status" value="1"/>
</dbReference>
<organism evidence="3 4">
    <name type="scientific">Somion occarium</name>
    <dbReference type="NCBI Taxonomy" id="3059160"/>
    <lineage>
        <taxon>Eukaryota</taxon>
        <taxon>Fungi</taxon>
        <taxon>Dikarya</taxon>
        <taxon>Basidiomycota</taxon>
        <taxon>Agaricomycotina</taxon>
        <taxon>Agaricomycetes</taxon>
        <taxon>Polyporales</taxon>
        <taxon>Cerrenaceae</taxon>
        <taxon>Somion</taxon>
    </lineage>
</organism>